<dbReference type="InterPro" id="IPR012340">
    <property type="entry name" value="NA-bd_OB-fold"/>
</dbReference>
<gene>
    <name evidence="5" type="ORF">A2903_02315</name>
</gene>
<dbReference type="AlphaFoldDB" id="A0A1F6WQA7"/>
<evidence type="ECO:0000313" key="6">
    <source>
        <dbReference type="Proteomes" id="UP000178184"/>
    </source>
</evidence>
<dbReference type="InterPro" id="IPR019844">
    <property type="entry name" value="CSD_CS"/>
</dbReference>
<reference evidence="5 6" key="1">
    <citation type="journal article" date="2016" name="Nat. Commun.">
        <title>Thousands of microbial genomes shed light on interconnected biogeochemical processes in an aquifer system.</title>
        <authorList>
            <person name="Anantharaman K."/>
            <person name="Brown C.T."/>
            <person name="Hug L.A."/>
            <person name="Sharon I."/>
            <person name="Castelle C.J."/>
            <person name="Probst A.J."/>
            <person name="Thomas B.C."/>
            <person name="Singh A."/>
            <person name="Wilkins M.J."/>
            <person name="Karaoz U."/>
            <person name="Brodie E.L."/>
            <person name="Williams K.H."/>
            <person name="Hubbard S.S."/>
            <person name="Banfield J.F."/>
        </authorList>
    </citation>
    <scope>NUCLEOTIDE SEQUENCE [LARGE SCALE GENOMIC DNA]</scope>
</reference>
<evidence type="ECO:0000256" key="2">
    <source>
        <dbReference type="ARBA" id="ARBA00022490"/>
    </source>
</evidence>
<protein>
    <submittedName>
        <fullName evidence="5">Cold-shock protein</fullName>
    </submittedName>
</protein>
<dbReference type="InterPro" id="IPR012156">
    <property type="entry name" value="Cold_shock_CspA"/>
</dbReference>
<dbReference type="STRING" id="1801764.A2903_02315"/>
<dbReference type="CDD" id="cd04458">
    <property type="entry name" value="CSP_CDS"/>
    <property type="match status" value="1"/>
</dbReference>
<comment type="caution">
    <text evidence="5">The sequence shown here is derived from an EMBL/GenBank/DDBJ whole genome shotgun (WGS) entry which is preliminary data.</text>
</comment>
<keyword evidence="2" id="KW-0963">Cytoplasm</keyword>
<dbReference type="PROSITE" id="PS00352">
    <property type="entry name" value="CSD_1"/>
    <property type="match status" value="1"/>
</dbReference>
<dbReference type="PIRSF" id="PIRSF002599">
    <property type="entry name" value="Cold_shock_A"/>
    <property type="match status" value="1"/>
</dbReference>
<accession>A0A1F6WQA7</accession>
<dbReference type="GO" id="GO:0005737">
    <property type="term" value="C:cytoplasm"/>
    <property type="evidence" value="ECO:0007669"/>
    <property type="project" value="UniProtKB-SubCell"/>
</dbReference>
<name>A0A1F6WQA7_9BACT</name>
<dbReference type="EMBL" id="MFUO01000011">
    <property type="protein sequence ID" value="OGI84071.1"/>
    <property type="molecule type" value="Genomic_DNA"/>
</dbReference>
<dbReference type="PROSITE" id="PS51857">
    <property type="entry name" value="CSD_2"/>
    <property type="match status" value="1"/>
</dbReference>
<dbReference type="Gene3D" id="2.40.50.140">
    <property type="entry name" value="Nucleic acid-binding proteins"/>
    <property type="match status" value="1"/>
</dbReference>
<organism evidence="5 6">
    <name type="scientific">Candidatus Nomurabacteria bacterium RIFCSPLOWO2_01_FULL_33_17</name>
    <dbReference type="NCBI Taxonomy" id="1801764"/>
    <lineage>
        <taxon>Bacteria</taxon>
        <taxon>Candidatus Nomuraibacteriota</taxon>
    </lineage>
</organism>
<evidence type="ECO:0000313" key="5">
    <source>
        <dbReference type="EMBL" id="OGI84071.1"/>
    </source>
</evidence>
<dbReference type="GO" id="GO:0003676">
    <property type="term" value="F:nucleic acid binding"/>
    <property type="evidence" value="ECO:0007669"/>
    <property type="project" value="InterPro"/>
</dbReference>
<evidence type="ECO:0000259" key="4">
    <source>
        <dbReference type="PROSITE" id="PS51857"/>
    </source>
</evidence>
<dbReference type="SUPFAM" id="SSF50249">
    <property type="entry name" value="Nucleic acid-binding proteins"/>
    <property type="match status" value="1"/>
</dbReference>
<dbReference type="Proteomes" id="UP000178184">
    <property type="component" value="Unassembled WGS sequence"/>
</dbReference>
<dbReference type="InterPro" id="IPR002059">
    <property type="entry name" value="CSP_DNA-bd"/>
</dbReference>
<dbReference type="InterPro" id="IPR011129">
    <property type="entry name" value="CSD"/>
</dbReference>
<comment type="subcellular location">
    <subcellularLocation>
        <location evidence="1 3">Cytoplasm</location>
    </subcellularLocation>
</comment>
<feature type="domain" description="CSD" evidence="4">
    <location>
        <begin position="1"/>
        <end position="64"/>
    </location>
</feature>
<evidence type="ECO:0000256" key="3">
    <source>
        <dbReference type="RuleBase" id="RU000408"/>
    </source>
</evidence>
<dbReference type="InterPro" id="IPR050181">
    <property type="entry name" value="Cold_shock_domain"/>
</dbReference>
<proteinExistence type="predicted"/>
<dbReference type="PRINTS" id="PR00050">
    <property type="entry name" value="COLDSHOCK"/>
</dbReference>
<sequence>MNGIIKTLKEQGFGFISREGETKDLFFHSKDLNGVTFEELREGDAVTFEVSQGEKGAFATNVQRA</sequence>
<dbReference type="Pfam" id="PF00313">
    <property type="entry name" value="CSD"/>
    <property type="match status" value="1"/>
</dbReference>
<dbReference type="PANTHER" id="PTHR11544">
    <property type="entry name" value="COLD SHOCK DOMAIN CONTAINING PROTEINS"/>
    <property type="match status" value="1"/>
</dbReference>
<evidence type="ECO:0000256" key="1">
    <source>
        <dbReference type="ARBA" id="ARBA00004496"/>
    </source>
</evidence>
<dbReference type="SMART" id="SM00357">
    <property type="entry name" value="CSP"/>
    <property type="match status" value="1"/>
</dbReference>